<dbReference type="AlphaFoldDB" id="A0A7S3LLA5"/>
<sequence length="241" mass="27916">MCKLKALVSFDPRTEQIVGRGVTTSCQAKASFAILKSVIRGYMRHRAKLAMVYCTTKRRFYGEFRIYCRELLQKHSNNWATVFWAGYPLYQIPSNSVQDSKYLFKMNFVTVKKISGARNCTFSHKQLHDLVNKQFQKITQQLTPTTKPRFVDFNNESLHTQYENLSRSYTLPAVTSGVRMYPFSAISPAPLEQRMGTILFTLPLLIRHPSYHRWQQDTCWKRVSSEGSKTEQGISTPSQCF</sequence>
<gene>
    <name evidence="1" type="ORF">ASTO00021_LOCUS5271</name>
</gene>
<accession>A0A7S3LLA5</accession>
<organism evidence="1">
    <name type="scientific">Aplanochytrium stocchinoi</name>
    <dbReference type="NCBI Taxonomy" id="215587"/>
    <lineage>
        <taxon>Eukaryota</taxon>
        <taxon>Sar</taxon>
        <taxon>Stramenopiles</taxon>
        <taxon>Bigyra</taxon>
        <taxon>Labyrinthulomycetes</taxon>
        <taxon>Thraustochytrida</taxon>
        <taxon>Thraustochytriidae</taxon>
        <taxon>Aplanochytrium</taxon>
    </lineage>
</organism>
<proteinExistence type="predicted"/>
<protein>
    <submittedName>
        <fullName evidence="1">Uncharacterized protein</fullName>
    </submittedName>
</protein>
<dbReference type="EMBL" id="HBIN01007198">
    <property type="protein sequence ID" value="CAE0434975.1"/>
    <property type="molecule type" value="Transcribed_RNA"/>
</dbReference>
<evidence type="ECO:0000313" key="1">
    <source>
        <dbReference type="EMBL" id="CAE0434975.1"/>
    </source>
</evidence>
<reference evidence="1" key="1">
    <citation type="submission" date="2021-01" db="EMBL/GenBank/DDBJ databases">
        <authorList>
            <person name="Corre E."/>
            <person name="Pelletier E."/>
            <person name="Niang G."/>
            <person name="Scheremetjew M."/>
            <person name="Finn R."/>
            <person name="Kale V."/>
            <person name="Holt S."/>
            <person name="Cochrane G."/>
            <person name="Meng A."/>
            <person name="Brown T."/>
            <person name="Cohen L."/>
        </authorList>
    </citation>
    <scope>NUCLEOTIDE SEQUENCE</scope>
    <source>
        <strain evidence="1">GSBS06</strain>
    </source>
</reference>
<name>A0A7S3LLA5_9STRA</name>